<dbReference type="AlphaFoldDB" id="A0AAP0F571"/>
<gene>
    <name evidence="2" type="ORF">Scep_022330</name>
</gene>
<evidence type="ECO:0000313" key="2">
    <source>
        <dbReference type="EMBL" id="KAK9105486.1"/>
    </source>
</evidence>
<accession>A0AAP0F571</accession>
<reference evidence="2 3" key="1">
    <citation type="submission" date="2024-01" db="EMBL/GenBank/DDBJ databases">
        <title>Genome assemblies of Stephania.</title>
        <authorList>
            <person name="Yang L."/>
        </authorList>
    </citation>
    <scope>NUCLEOTIDE SEQUENCE [LARGE SCALE GENOMIC DNA]</scope>
    <source>
        <strain evidence="2">JXDWG</strain>
        <tissue evidence="2">Leaf</tissue>
    </source>
</reference>
<organism evidence="2 3">
    <name type="scientific">Stephania cephalantha</name>
    <dbReference type="NCBI Taxonomy" id="152367"/>
    <lineage>
        <taxon>Eukaryota</taxon>
        <taxon>Viridiplantae</taxon>
        <taxon>Streptophyta</taxon>
        <taxon>Embryophyta</taxon>
        <taxon>Tracheophyta</taxon>
        <taxon>Spermatophyta</taxon>
        <taxon>Magnoliopsida</taxon>
        <taxon>Ranunculales</taxon>
        <taxon>Menispermaceae</taxon>
        <taxon>Menispermoideae</taxon>
        <taxon>Cissampelideae</taxon>
        <taxon>Stephania</taxon>
    </lineage>
</organism>
<comment type="caution">
    <text evidence="2">The sequence shown here is derived from an EMBL/GenBank/DDBJ whole genome shotgun (WGS) entry which is preliminary data.</text>
</comment>
<dbReference type="EMBL" id="JBBNAG010000009">
    <property type="protein sequence ID" value="KAK9105486.1"/>
    <property type="molecule type" value="Genomic_DNA"/>
</dbReference>
<evidence type="ECO:0000313" key="3">
    <source>
        <dbReference type="Proteomes" id="UP001419268"/>
    </source>
</evidence>
<dbReference type="Proteomes" id="UP001419268">
    <property type="component" value="Unassembled WGS sequence"/>
</dbReference>
<keyword evidence="3" id="KW-1185">Reference proteome</keyword>
<proteinExistence type="predicted"/>
<protein>
    <submittedName>
        <fullName evidence="2">Uncharacterized protein</fullName>
    </submittedName>
</protein>
<name>A0AAP0F571_9MAGN</name>
<feature type="compositionally biased region" description="Basic and acidic residues" evidence="1">
    <location>
        <begin position="123"/>
        <end position="139"/>
    </location>
</feature>
<feature type="region of interest" description="Disordered" evidence="1">
    <location>
        <begin position="114"/>
        <end position="139"/>
    </location>
</feature>
<sequence>MFRPRSDDVYQKRWVPSDPLVVILYLLMQLDPFQIGLDLSIVLYLALRECVLYHLLFKADRQGHRLSGSCPEVSMPCLLKYVTYNRIKGGDVRMDAVNVGDLIEVSAEDLKEKAEGKATAAGRRGDERRQSVQRERGTEKIVHLTMKMDDEDLQVGVGG</sequence>
<evidence type="ECO:0000256" key="1">
    <source>
        <dbReference type="SAM" id="MobiDB-lite"/>
    </source>
</evidence>